<dbReference type="EMBL" id="JBHMAU010000073">
    <property type="protein sequence ID" value="MFB9777233.1"/>
    <property type="molecule type" value="Genomic_DNA"/>
</dbReference>
<protein>
    <recommendedName>
        <fullName evidence="5">Mannosyltransferase related to Gpi18</fullName>
    </recommendedName>
</protein>
<keyword evidence="2" id="KW-1133">Transmembrane helix</keyword>
<feature type="transmembrane region" description="Helical" evidence="2">
    <location>
        <begin position="252"/>
        <end position="271"/>
    </location>
</feature>
<evidence type="ECO:0000256" key="1">
    <source>
        <dbReference type="SAM" id="MobiDB-lite"/>
    </source>
</evidence>
<feature type="region of interest" description="Disordered" evidence="1">
    <location>
        <begin position="1"/>
        <end position="22"/>
    </location>
</feature>
<accession>A0ABV5X463</accession>
<feature type="transmembrane region" description="Helical" evidence="2">
    <location>
        <begin position="343"/>
        <end position="362"/>
    </location>
</feature>
<keyword evidence="4" id="KW-1185">Reference proteome</keyword>
<feature type="transmembrane region" description="Helical" evidence="2">
    <location>
        <begin position="312"/>
        <end position="331"/>
    </location>
</feature>
<feature type="transmembrane region" description="Helical" evidence="2">
    <location>
        <begin position="222"/>
        <end position="240"/>
    </location>
</feature>
<comment type="caution">
    <text evidence="3">The sequence shown here is derived from an EMBL/GenBank/DDBJ whole genome shotgun (WGS) entry which is preliminary data.</text>
</comment>
<sequence>MTTATPASAPAHGPAPAPTGTWRPVRRASDWLVRLPVWAQALIVYAVCRIVTIAFMADVLQDQGDNPWKTGEQTSLRDFLNFWDAGWYERIATEGYPDVLPRGETGDVIQNAWAFYPLHPRIAGDVAALTGLDYQLVSPLLSTLYAAGAAIVILALFRRYSTRGRAIFGLAVVFLFPASPVFSTGYAESLAILLLVLSLTLVTDRMYLTALPVVVLMDLSRPIGVAFSFFMLIHLISRFVRRQDDPYPLGEVVRSWTLGVGSCIAALLHPIHAWLRTGEPLAYIDTEHAWSGGHTRFVIQWFDMSRIVAGDIIGPLLLLGLIGGFAFLIVSPAGLQLGRELRFFTIAYAVYLFIFFNPQTSTFRLLLPLFPLALAMSYSRSWAYRGLLVVVLLVAQHEWISELWHFTPPADLPP</sequence>
<evidence type="ECO:0000256" key="2">
    <source>
        <dbReference type="SAM" id="Phobius"/>
    </source>
</evidence>
<organism evidence="3 4">
    <name type="scientific">Brevibacterium otitidis</name>
    <dbReference type="NCBI Taxonomy" id="53364"/>
    <lineage>
        <taxon>Bacteria</taxon>
        <taxon>Bacillati</taxon>
        <taxon>Actinomycetota</taxon>
        <taxon>Actinomycetes</taxon>
        <taxon>Micrococcales</taxon>
        <taxon>Brevibacteriaceae</taxon>
        <taxon>Brevibacterium</taxon>
    </lineage>
</organism>
<evidence type="ECO:0000313" key="4">
    <source>
        <dbReference type="Proteomes" id="UP001589707"/>
    </source>
</evidence>
<name>A0ABV5X463_9MICO</name>
<feature type="compositionally biased region" description="Low complexity" evidence="1">
    <location>
        <begin position="1"/>
        <end position="21"/>
    </location>
</feature>
<feature type="transmembrane region" description="Helical" evidence="2">
    <location>
        <begin position="35"/>
        <end position="57"/>
    </location>
</feature>
<dbReference type="Proteomes" id="UP001589707">
    <property type="component" value="Unassembled WGS sequence"/>
</dbReference>
<reference evidence="3 4" key="1">
    <citation type="submission" date="2024-09" db="EMBL/GenBank/DDBJ databases">
        <authorList>
            <person name="Sun Q."/>
            <person name="Mori K."/>
        </authorList>
    </citation>
    <scope>NUCLEOTIDE SEQUENCE [LARGE SCALE GENOMIC DNA]</scope>
    <source>
        <strain evidence="3 4">JCM 11683</strain>
    </source>
</reference>
<proteinExistence type="predicted"/>
<keyword evidence="2" id="KW-0472">Membrane</keyword>
<evidence type="ECO:0000313" key="3">
    <source>
        <dbReference type="EMBL" id="MFB9777233.1"/>
    </source>
</evidence>
<feature type="transmembrane region" description="Helical" evidence="2">
    <location>
        <begin position="169"/>
        <end position="202"/>
    </location>
</feature>
<gene>
    <name evidence="3" type="ORF">ACFFN1_12630</name>
</gene>
<dbReference type="RefSeq" id="WP_376841135.1">
    <property type="nucleotide sequence ID" value="NZ_JBHMAU010000073.1"/>
</dbReference>
<evidence type="ECO:0008006" key="5">
    <source>
        <dbReference type="Google" id="ProtNLM"/>
    </source>
</evidence>
<feature type="transmembrane region" description="Helical" evidence="2">
    <location>
        <begin position="136"/>
        <end position="157"/>
    </location>
</feature>
<keyword evidence="2" id="KW-0812">Transmembrane</keyword>